<proteinExistence type="inferred from homology"/>
<dbReference type="PIRSF" id="PIRSF500134">
    <property type="entry name" value="UDPglc_DH_bac"/>
    <property type="match status" value="1"/>
</dbReference>
<feature type="domain" description="UDP-glucose/GDP-mannose dehydrogenase C-terminal" evidence="8">
    <location>
        <begin position="319"/>
        <end position="424"/>
    </location>
</feature>
<dbReference type="EC" id="1.1.1.22" evidence="3 7"/>
<dbReference type="GO" id="GO:0016491">
    <property type="term" value="F:oxidoreductase activity"/>
    <property type="evidence" value="ECO:0007669"/>
    <property type="project" value="UniProtKB-KW"/>
</dbReference>
<dbReference type="PANTHER" id="PTHR43750:SF3">
    <property type="entry name" value="UDP-GLUCOSE 6-DEHYDROGENASE TUAD"/>
    <property type="match status" value="1"/>
</dbReference>
<evidence type="ECO:0000256" key="6">
    <source>
        <dbReference type="ARBA" id="ARBA00047473"/>
    </source>
</evidence>
<reference evidence="10" key="1">
    <citation type="submission" date="2023-07" db="EMBL/GenBank/DDBJ databases">
        <authorList>
            <person name="Colorado M.A."/>
            <person name="Villamil L.M."/>
            <person name="Melo J.F."/>
            <person name="Rodriguez J.A."/>
            <person name="Ruiz R.Y."/>
        </authorList>
    </citation>
    <scope>NUCLEOTIDE SEQUENCE [LARGE SCALE GENOMIC DNA]</scope>
    <source>
        <strain evidence="10">C33</strain>
    </source>
</reference>
<dbReference type="InterPro" id="IPR014026">
    <property type="entry name" value="UDP-Glc/GDP-Man_DH_dimer"/>
</dbReference>
<sequence length="440" mass="49006">MKITVIGTGYVGLVQGVILSEFGHKVICLDIDQKKIDSLNNGILPIYEPGLKDILDRNVLEGRLKFTTDKEYALQNAEVIFIAVGTPPAEDGSADLTYVLQCAKDIGQNIKDYTVVVNKSTVPVGTGDFVENAIKEELKNRDANIEFDVVSNPEFLREGKAVNDCLRPDRVVIGTESEKALDTMKKIYDVLYINKTPFVFTNRRTSEMIKYASNAFLAVKISFINEMALLAEKVGANTQEIAQAMGMDGRISPKFLHCGPGYGGSCFPKDTKAIVEIGKEYGEDMSVVAAAISANEKQKKKMIEKIIKEMNGVEGKTICILGISFKPDTDDVRDAPSLDIIRGLVENGATIKAYCPKGTEEAEWRLENYKNHITYCKDEEEASTNADAVVLVTEWNQFRGINLEELKDRMKGDFYFDLRNVHSKNSKVRSLFKYFPVGQK</sequence>
<evidence type="ECO:0000256" key="1">
    <source>
        <dbReference type="ARBA" id="ARBA00004701"/>
    </source>
</evidence>
<evidence type="ECO:0000256" key="5">
    <source>
        <dbReference type="ARBA" id="ARBA00023027"/>
    </source>
</evidence>
<comment type="caution">
    <text evidence="9">The sequence shown here is derived from an EMBL/GenBank/DDBJ whole genome shotgun (WGS) entry which is preliminary data.</text>
</comment>
<dbReference type="NCBIfam" id="TIGR03026">
    <property type="entry name" value="NDP-sugDHase"/>
    <property type="match status" value="1"/>
</dbReference>
<dbReference type="EMBL" id="JAVIKH010000014">
    <property type="protein sequence ID" value="MDX8336861.1"/>
    <property type="molecule type" value="Genomic_DNA"/>
</dbReference>
<gene>
    <name evidence="9" type="ORF">RFV38_10200</name>
</gene>
<dbReference type="InterPro" id="IPR001732">
    <property type="entry name" value="UDP-Glc/GDP-Man_DH_N"/>
</dbReference>
<accession>A0ABU4WE66</accession>
<dbReference type="InterPro" id="IPR014027">
    <property type="entry name" value="UDP-Glc/GDP-Man_DH_C"/>
</dbReference>
<dbReference type="InterPro" id="IPR008927">
    <property type="entry name" value="6-PGluconate_DH-like_C_sf"/>
</dbReference>
<evidence type="ECO:0000256" key="7">
    <source>
        <dbReference type="PIRNR" id="PIRNR000124"/>
    </source>
</evidence>
<dbReference type="SMART" id="SM00984">
    <property type="entry name" value="UDPG_MGDP_dh_C"/>
    <property type="match status" value="1"/>
</dbReference>
<dbReference type="PIRSF" id="PIRSF000124">
    <property type="entry name" value="UDPglc_GDPman_dh"/>
    <property type="match status" value="1"/>
</dbReference>
<dbReference type="SUPFAM" id="SSF52413">
    <property type="entry name" value="UDP-glucose/GDP-mannose dehydrogenase C-terminal domain"/>
    <property type="match status" value="1"/>
</dbReference>
<dbReference type="SUPFAM" id="SSF48179">
    <property type="entry name" value="6-phosphogluconate dehydrogenase C-terminal domain-like"/>
    <property type="match status" value="1"/>
</dbReference>
<organism evidence="9 10">
    <name type="scientific">Candidatus Cetobacterium colombiensis</name>
    <dbReference type="NCBI Taxonomy" id="3073100"/>
    <lineage>
        <taxon>Bacteria</taxon>
        <taxon>Fusobacteriati</taxon>
        <taxon>Fusobacteriota</taxon>
        <taxon>Fusobacteriia</taxon>
        <taxon>Fusobacteriales</taxon>
        <taxon>Fusobacteriaceae</taxon>
        <taxon>Cetobacterium</taxon>
    </lineage>
</organism>
<keyword evidence="10" id="KW-1185">Reference proteome</keyword>
<dbReference type="PANTHER" id="PTHR43750">
    <property type="entry name" value="UDP-GLUCOSE 6-DEHYDROGENASE TUAD"/>
    <property type="match status" value="1"/>
</dbReference>
<dbReference type="Pfam" id="PF00984">
    <property type="entry name" value="UDPG_MGDP_dh"/>
    <property type="match status" value="1"/>
</dbReference>
<evidence type="ECO:0000256" key="3">
    <source>
        <dbReference type="ARBA" id="ARBA00012954"/>
    </source>
</evidence>
<dbReference type="InterPro" id="IPR017476">
    <property type="entry name" value="UDP-Glc/GDP-Man"/>
</dbReference>
<evidence type="ECO:0000313" key="9">
    <source>
        <dbReference type="EMBL" id="MDX8336861.1"/>
    </source>
</evidence>
<evidence type="ECO:0000259" key="8">
    <source>
        <dbReference type="SMART" id="SM00984"/>
    </source>
</evidence>
<evidence type="ECO:0000256" key="4">
    <source>
        <dbReference type="ARBA" id="ARBA00023002"/>
    </source>
</evidence>
<dbReference type="Proteomes" id="UP001279681">
    <property type="component" value="Unassembled WGS sequence"/>
</dbReference>
<dbReference type="Pfam" id="PF03721">
    <property type="entry name" value="UDPG_MGDP_dh_N"/>
    <property type="match status" value="1"/>
</dbReference>
<dbReference type="InterPro" id="IPR028357">
    <property type="entry name" value="UDPglc_DH_bac"/>
</dbReference>
<evidence type="ECO:0000256" key="2">
    <source>
        <dbReference type="ARBA" id="ARBA00006601"/>
    </source>
</evidence>
<keyword evidence="5 7" id="KW-0520">NAD</keyword>
<dbReference type="Gene3D" id="1.20.5.100">
    <property type="entry name" value="Cytochrome c1, transmembrane anchor, C-terminal"/>
    <property type="match status" value="1"/>
</dbReference>
<keyword evidence="4 7" id="KW-0560">Oxidoreductase</keyword>
<dbReference type="SUPFAM" id="SSF51735">
    <property type="entry name" value="NAD(P)-binding Rossmann-fold domains"/>
    <property type="match status" value="1"/>
</dbReference>
<dbReference type="InterPro" id="IPR036220">
    <property type="entry name" value="UDP-Glc/GDP-Man_DH_C_sf"/>
</dbReference>
<evidence type="ECO:0000313" key="10">
    <source>
        <dbReference type="Proteomes" id="UP001279681"/>
    </source>
</evidence>
<dbReference type="InterPro" id="IPR036291">
    <property type="entry name" value="NAD(P)-bd_dom_sf"/>
</dbReference>
<comment type="similarity">
    <text evidence="2 7">Belongs to the UDP-glucose/GDP-mannose dehydrogenase family.</text>
</comment>
<name>A0ABU4WE66_9FUSO</name>
<dbReference type="Gene3D" id="3.40.50.720">
    <property type="entry name" value="NAD(P)-binding Rossmann-like Domain"/>
    <property type="match status" value="2"/>
</dbReference>
<dbReference type="Pfam" id="PF03720">
    <property type="entry name" value="UDPG_MGDP_dh_C"/>
    <property type="match status" value="1"/>
</dbReference>
<dbReference type="RefSeq" id="WP_320314239.1">
    <property type="nucleotide sequence ID" value="NZ_JAVIKH010000014.1"/>
</dbReference>
<comment type="pathway">
    <text evidence="1">Nucleotide-sugar biosynthesis; UDP-alpha-D-glucuronate biosynthesis; UDP-alpha-D-glucuronate from UDP-alpha-D-glucose: step 1/1.</text>
</comment>
<comment type="catalytic activity">
    <reaction evidence="6 7">
        <text>UDP-alpha-D-glucose + 2 NAD(+) + H2O = UDP-alpha-D-glucuronate + 2 NADH + 3 H(+)</text>
        <dbReference type="Rhea" id="RHEA:23596"/>
        <dbReference type="ChEBI" id="CHEBI:15377"/>
        <dbReference type="ChEBI" id="CHEBI:15378"/>
        <dbReference type="ChEBI" id="CHEBI:57540"/>
        <dbReference type="ChEBI" id="CHEBI:57945"/>
        <dbReference type="ChEBI" id="CHEBI:58052"/>
        <dbReference type="ChEBI" id="CHEBI:58885"/>
        <dbReference type="EC" id="1.1.1.22"/>
    </reaction>
</comment>
<protein>
    <recommendedName>
        <fullName evidence="3 7">UDP-glucose 6-dehydrogenase</fullName>
        <ecNumber evidence="3 7">1.1.1.22</ecNumber>
    </recommendedName>
</protein>